<dbReference type="EMBL" id="JACIBU010000001">
    <property type="protein sequence ID" value="MBB3674367.1"/>
    <property type="molecule type" value="Genomic_DNA"/>
</dbReference>
<dbReference type="Proteomes" id="UP000580718">
    <property type="component" value="Unassembled WGS sequence"/>
</dbReference>
<dbReference type="AlphaFoldDB" id="A0A323VE52"/>
<evidence type="ECO:0000313" key="4">
    <source>
        <dbReference type="EMBL" id="PZA23092.1"/>
    </source>
</evidence>
<evidence type="ECO:0000313" key="5">
    <source>
        <dbReference type="Proteomes" id="UP000247602"/>
    </source>
</evidence>
<name>A0A323VE52_9ACTN</name>
<dbReference type="Proteomes" id="UP000247602">
    <property type="component" value="Unassembled WGS sequence"/>
</dbReference>
<reference evidence="4 5" key="1">
    <citation type="submission" date="2018-06" db="EMBL/GenBank/DDBJ databases">
        <title>Draft genome sequence of Modestobacter versicolor CP153-2.</title>
        <authorList>
            <person name="Gundlapally S.R."/>
        </authorList>
    </citation>
    <scope>NUCLEOTIDE SEQUENCE [LARGE SCALE GENOMIC DNA]</scope>
    <source>
        <strain evidence="4 5">CP153-2</strain>
    </source>
</reference>
<proteinExistence type="predicted"/>
<organism evidence="4 5">
    <name type="scientific">Modestobacter versicolor</name>
    <dbReference type="NCBI Taxonomy" id="429133"/>
    <lineage>
        <taxon>Bacteria</taxon>
        <taxon>Bacillati</taxon>
        <taxon>Actinomycetota</taxon>
        <taxon>Actinomycetes</taxon>
        <taxon>Geodermatophilales</taxon>
        <taxon>Geodermatophilaceae</taxon>
        <taxon>Modestobacter</taxon>
    </lineage>
</organism>
<evidence type="ECO:0000313" key="6">
    <source>
        <dbReference type="Proteomes" id="UP000580718"/>
    </source>
</evidence>
<dbReference type="EMBL" id="QKNV01000012">
    <property type="protein sequence ID" value="PZA23092.1"/>
    <property type="molecule type" value="Genomic_DNA"/>
</dbReference>
<protein>
    <submittedName>
        <fullName evidence="3">Uncharacterized protein HemX</fullName>
    </submittedName>
</protein>
<gene>
    <name evidence="4" type="ORF">DMO24_01600</name>
    <name evidence="3" type="ORF">FHX36_000102</name>
</gene>
<feature type="region of interest" description="Disordered" evidence="1">
    <location>
        <begin position="1"/>
        <end position="39"/>
    </location>
</feature>
<evidence type="ECO:0000256" key="2">
    <source>
        <dbReference type="SAM" id="Phobius"/>
    </source>
</evidence>
<evidence type="ECO:0000256" key="1">
    <source>
        <dbReference type="SAM" id="MobiDB-lite"/>
    </source>
</evidence>
<reference evidence="3 6" key="2">
    <citation type="submission" date="2020-08" db="EMBL/GenBank/DDBJ databases">
        <title>Sequencing the genomes of 1000 actinobacteria strains.</title>
        <authorList>
            <person name="Klenk H.-P."/>
        </authorList>
    </citation>
    <scope>NUCLEOTIDE SEQUENCE [LARGE SCALE GENOMIC DNA]</scope>
    <source>
        <strain evidence="3 6">DSM 16678</strain>
    </source>
</reference>
<evidence type="ECO:0000313" key="3">
    <source>
        <dbReference type="EMBL" id="MBB3674367.1"/>
    </source>
</evidence>
<keyword evidence="2" id="KW-0812">Transmembrane</keyword>
<dbReference type="OrthoDB" id="5197922at2"/>
<feature type="transmembrane region" description="Helical" evidence="2">
    <location>
        <begin position="47"/>
        <end position="67"/>
    </location>
</feature>
<comment type="caution">
    <text evidence="4">The sequence shown here is derived from an EMBL/GenBank/DDBJ whole genome shotgun (WGS) entry which is preliminary data.</text>
</comment>
<dbReference type="RefSeq" id="WP_110550605.1">
    <property type="nucleotide sequence ID" value="NZ_JACIBU010000001.1"/>
</dbReference>
<keyword evidence="2" id="KW-1133">Transmembrane helix</keyword>
<sequence>MSTVSPDPTPAAETPAEQPVSSSEGTLANVEATETEPSWVTRHTTTLITLMVAVIVAAVAIAGVMLYKNRIDEQNSDTEAAFAATVQEQGATLETVECDGGTCAAVINGQAYTILVQEDEDGDQHFGVSAYAGD</sequence>
<keyword evidence="2" id="KW-0472">Membrane</keyword>
<keyword evidence="5" id="KW-1185">Reference proteome</keyword>
<accession>A0A323VE52</accession>